<keyword evidence="3" id="KW-1185">Reference proteome</keyword>
<feature type="transmembrane region" description="Helical" evidence="1">
    <location>
        <begin position="209"/>
        <end position="231"/>
    </location>
</feature>
<gene>
    <name evidence="2" type="ORF">J2S43_005929</name>
</gene>
<evidence type="ECO:0000256" key="1">
    <source>
        <dbReference type="SAM" id="Phobius"/>
    </source>
</evidence>
<name>A0ABT9N143_9ACTN</name>
<organism evidence="2 3">
    <name type="scientific">Catenuloplanes nepalensis</name>
    <dbReference type="NCBI Taxonomy" id="587533"/>
    <lineage>
        <taxon>Bacteria</taxon>
        <taxon>Bacillati</taxon>
        <taxon>Actinomycetota</taxon>
        <taxon>Actinomycetes</taxon>
        <taxon>Micromonosporales</taxon>
        <taxon>Micromonosporaceae</taxon>
        <taxon>Catenuloplanes</taxon>
    </lineage>
</organism>
<feature type="transmembrane region" description="Helical" evidence="1">
    <location>
        <begin position="277"/>
        <end position="298"/>
    </location>
</feature>
<dbReference type="PROSITE" id="PS51257">
    <property type="entry name" value="PROKAR_LIPOPROTEIN"/>
    <property type="match status" value="1"/>
</dbReference>
<evidence type="ECO:0000313" key="3">
    <source>
        <dbReference type="Proteomes" id="UP001240984"/>
    </source>
</evidence>
<dbReference type="EMBL" id="JAUSRA010000001">
    <property type="protein sequence ID" value="MDP9797417.1"/>
    <property type="molecule type" value="Genomic_DNA"/>
</dbReference>
<feature type="transmembrane region" description="Helical" evidence="1">
    <location>
        <begin position="42"/>
        <end position="60"/>
    </location>
</feature>
<feature type="transmembrane region" description="Helical" evidence="1">
    <location>
        <begin position="67"/>
        <end position="87"/>
    </location>
</feature>
<feature type="transmembrane region" description="Helical" evidence="1">
    <location>
        <begin position="142"/>
        <end position="162"/>
    </location>
</feature>
<sequence length="316" mass="33082">MHRPLIHVSGAMAVLAVACAFGLWLDPRVLVGAPIWLKPLKFSISIIVYALTLAWMISLLDARRRRIGWWLGTVIAAGLVIEMIAIVGQLLRGRQSHFNVATASDVAVWSVMAASIMVVFVATLGLGVILLRQRLTDRPAALAIRLGIGIALAGMVVGFLMTSPTPSQLDAMTGGAAPTLSGAHSVGVEDGGPGLPLVGWSTAGGDLRVGHFVGLHALQALPLLAFALTLLSRRWSLLTDSAVRTRLIATAGVGYAWLTFVLTWQALRGQSVIAPDALTLAAGAVGLLTTLTAAIWIVRHHSCALSSPASLPAGAR</sequence>
<feature type="transmembrane region" description="Helical" evidence="1">
    <location>
        <begin position="107"/>
        <end position="130"/>
    </location>
</feature>
<dbReference type="Proteomes" id="UP001240984">
    <property type="component" value="Unassembled WGS sequence"/>
</dbReference>
<evidence type="ECO:0000313" key="2">
    <source>
        <dbReference type="EMBL" id="MDP9797417.1"/>
    </source>
</evidence>
<keyword evidence="1" id="KW-1133">Transmembrane helix</keyword>
<feature type="transmembrane region" description="Helical" evidence="1">
    <location>
        <begin position="243"/>
        <end position="265"/>
    </location>
</feature>
<keyword evidence="1" id="KW-0472">Membrane</keyword>
<protein>
    <submittedName>
        <fullName evidence="2">Uncharacterized protein</fullName>
    </submittedName>
</protein>
<accession>A0ABT9N143</accession>
<comment type="caution">
    <text evidence="2">The sequence shown here is derived from an EMBL/GenBank/DDBJ whole genome shotgun (WGS) entry which is preliminary data.</text>
</comment>
<keyword evidence="1" id="KW-0812">Transmembrane</keyword>
<proteinExistence type="predicted"/>
<reference evidence="2 3" key="1">
    <citation type="submission" date="2023-07" db="EMBL/GenBank/DDBJ databases">
        <title>Sequencing the genomes of 1000 actinobacteria strains.</title>
        <authorList>
            <person name="Klenk H.-P."/>
        </authorList>
    </citation>
    <scope>NUCLEOTIDE SEQUENCE [LARGE SCALE GENOMIC DNA]</scope>
    <source>
        <strain evidence="2 3">DSM 44710</strain>
    </source>
</reference>